<accession>A0A3N5A018</accession>
<protein>
    <submittedName>
        <fullName evidence="8">Membrane protein</fullName>
    </submittedName>
</protein>
<organism evidence="8 9">
    <name type="scientific">Georgenia muralis</name>
    <dbReference type="NCBI Taxonomy" id="154117"/>
    <lineage>
        <taxon>Bacteria</taxon>
        <taxon>Bacillati</taxon>
        <taxon>Actinomycetota</taxon>
        <taxon>Actinomycetes</taxon>
        <taxon>Micrococcales</taxon>
        <taxon>Bogoriellaceae</taxon>
        <taxon>Georgenia</taxon>
    </lineage>
</organism>
<comment type="subcellular location">
    <subcellularLocation>
        <location evidence="1">Cell membrane</location>
        <topology evidence="1">Multi-pass membrane protein</topology>
    </subcellularLocation>
</comment>
<evidence type="ECO:0000256" key="4">
    <source>
        <dbReference type="ARBA" id="ARBA00022989"/>
    </source>
</evidence>
<dbReference type="GO" id="GO:0005886">
    <property type="term" value="C:plasma membrane"/>
    <property type="evidence" value="ECO:0007669"/>
    <property type="project" value="UniProtKB-SubCell"/>
</dbReference>
<name>A0A3N5A018_9MICO</name>
<evidence type="ECO:0000256" key="3">
    <source>
        <dbReference type="ARBA" id="ARBA00022692"/>
    </source>
</evidence>
<feature type="region of interest" description="Disordered" evidence="6">
    <location>
        <begin position="326"/>
        <end position="369"/>
    </location>
</feature>
<dbReference type="PANTHER" id="PTHR30213:SF0">
    <property type="entry name" value="UPF0761 MEMBRANE PROTEIN YIHY"/>
    <property type="match status" value="1"/>
</dbReference>
<evidence type="ECO:0000256" key="1">
    <source>
        <dbReference type="ARBA" id="ARBA00004651"/>
    </source>
</evidence>
<feature type="transmembrane region" description="Helical" evidence="7">
    <location>
        <begin position="267"/>
        <end position="289"/>
    </location>
</feature>
<keyword evidence="4 7" id="KW-1133">Transmembrane helix</keyword>
<dbReference type="NCBIfam" id="TIGR00765">
    <property type="entry name" value="yihY_not_rbn"/>
    <property type="match status" value="1"/>
</dbReference>
<keyword evidence="9" id="KW-1185">Reference proteome</keyword>
<dbReference type="RefSeq" id="WP_211338740.1">
    <property type="nucleotide sequence ID" value="NZ_RKRA01000001.1"/>
</dbReference>
<evidence type="ECO:0000256" key="7">
    <source>
        <dbReference type="SAM" id="Phobius"/>
    </source>
</evidence>
<feature type="transmembrane region" description="Helical" evidence="7">
    <location>
        <begin position="114"/>
        <end position="135"/>
    </location>
</feature>
<keyword evidence="5 7" id="KW-0472">Membrane</keyword>
<feature type="compositionally biased region" description="Basic and acidic residues" evidence="6">
    <location>
        <begin position="326"/>
        <end position="343"/>
    </location>
</feature>
<feature type="compositionally biased region" description="Basic and acidic residues" evidence="6">
    <location>
        <begin position="1"/>
        <end position="25"/>
    </location>
</feature>
<feature type="transmembrane region" description="Helical" evidence="7">
    <location>
        <begin position="201"/>
        <end position="221"/>
    </location>
</feature>
<dbReference type="Proteomes" id="UP000280726">
    <property type="component" value="Unassembled WGS sequence"/>
</dbReference>
<keyword evidence="3 7" id="KW-0812">Transmembrane</keyword>
<feature type="region of interest" description="Disordered" evidence="6">
    <location>
        <begin position="1"/>
        <end position="26"/>
    </location>
</feature>
<dbReference type="PANTHER" id="PTHR30213">
    <property type="entry name" value="INNER MEMBRANE PROTEIN YHJD"/>
    <property type="match status" value="1"/>
</dbReference>
<keyword evidence="2" id="KW-1003">Cell membrane</keyword>
<evidence type="ECO:0000256" key="6">
    <source>
        <dbReference type="SAM" id="MobiDB-lite"/>
    </source>
</evidence>
<dbReference type="InterPro" id="IPR017039">
    <property type="entry name" value="Virul_fac_BrkB"/>
</dbReference>
<feature type="compositionally biased region" description="Basic and acidic residues" evidence="6">
    <location>
        <begin position="352"/>
        <end position="369"/>
    </location>
</feature>
<reference evidence="8 9" key="1">
    <citation type="submission" date="2018-11" db="EMBL/GenBank/DDBJ databases">
        <title>Sequencing the genomes of 1000 actinobacteria strains.</title>
        <authorList>
            <person name="Klenk H.-P."/>
        </authorList>
    </citation>
    <scope>NUCLEOTIDE SEQUENCE [LARGE SCALE GENOMIC DNA]</scope>
    <source>
        <strain evidence="8 9">DSM 14418</strain>
    </source>
</reference>
<feature type="transmembrane region" description="Helical" evidence="7">
    <location>
        <begin position="233"/>
        <end position="255"/>
    </location>
</feature>
<proteinExistence type="predicted"/>
<feature type="transmembrane region" description="Helical" evidence="7">
    <location>
        <begin position="156"/>
        <end position="181"/>
    </location>
</feature>
<dbReference type="Pfam" id="PF03631">
    <property type="entry name" value="Virul_fac_BrkB"/>
    <property type="match status" value="1"/>
</dbReference>
<comment type="caution">
    <text evidence="8">The sequence shown here is derived from an EMBL/GenBank/DDBJ whole genome shotgun (WGS) entry which is preliminary data.</text>
</comment>
<evidence type="ECO:0000313" key="9">
    <source>
        <dbReference type="Proteomes" id="UP000280726"/>
    </source>
</evidence>
<evidence type="ECO:0000313" key="8">
    <source>
        <dbReference type="EMBL" id="RPF26675.1"/>
    </source>
</evidence>
<feature type="transmembrane region" description="Helical" evidence="7">
    <location>
        <begin position="51"/>
        <end position="73"/>
    </location>
</feature>
<gene>
    <name evidence="8" type="ORF">EDD32_1123</name>
</gene>
<dbReference type="EMBL" id="RKRA01000001">
    <property type="protein sequence ID" value="RPF26675.1"/>
    <property type="molecule type" value="Genomic_DNA"/>
</dbReference>
<evidence type="ECO:0000256" key="2">
    <source>
        <dbReference type="ARBA" id="ARBA00022475"/>
    </source>
</evidence>
<dbReference type="AlphaFoldDB" id="A0A3N5A018"/>
<evidence type="ECO:0000256" key="5">
    <source>
        <dbReference type="ARBA" id="ARBA00023136"/>
    </source>
</evidence>
<sequence length="369" mass="40149">MATDQKSRPHEDHPAKPDSPSDIRKPSWKYIARKSAREFVKDQSPDLAAALTYYAVLSIFPGLIALVSILGLVGRAESTTNQLIDIMGSFVPADVGTQIEPIVENLTSNQGAGLGLVIGLLTALWTASNYVNAFSRATNRIYEVEEGRPFWKLRPIMYALTAVLLVLVAVVALLLVVSGPIAEGIGEAIGLGSAALTVWNIAKWPLLLLAVIVIVALLYYFTPNVKQPKFRWISIGAVIAIVVGLVASVAFGLYVANFGKYDATYGALAGVIIFLLWLWIMNLALLFGAEVDAELERGRQLQAGIPAEEEIQLPVRDDAAIKKKAAKEREDLERARALRESAGRTDGQNTDDGDHGHRTDDERAGTHRR</sequence>